<reference evidence="1" key="1">
    <citation type="submission" date="2020-07" db="EMBL/GenBank/DDBJ databases">
        <authorList>
            <person name="Tarantini F.S."/>
            <person name="Hong K.W."/>
            <person name="Chan K.G."/>
        </authorList>
    </citation>
    <scope>NUCLEOTIDE SEQUENCE</scope>
    <source>
        <strain evidence="1">32-07</strain>
    </source>
</reference>
<evidence type="ECO:0000313" key="1">
    <source>
        <dbReference type="EMBL" id="QXJ25912.1"/>
    </source>
</evidence>
<gene>
    <name evidence="1" type="ORF">AGRA3207_007481</name>
</gene>
<protein>
    <submittedName>
        <fullName evidence="1">Uncharacterized protein</fullName>
    </submittedName>
</protein>
<proteinExistence type="predicted"/>
<dbReference type="RefSeq" id="WP_231332127.1">
    <property type="nucleotide sequence ID" value="NZ_CP059572.1"/>
</dbReference>
<evidence type="ECO:0000313" key="2">
    <source>
        <dbReference type="Proteomes" id="UP001049518"/>
    </source>
</evidence>
<accession>A0ABX8R7I7</accession>
<organism evidence="1 2">
    <name type="scientific">Actinomadura graeca</name>
    <dbReference type="NCBI Taxonomy" id="2750812"/>
    <lineage>
        <taxon>Bacteria</taxon>
        <taxon>Bacillati</taxon>
        <taxon>Actinomycetota</taxon>
        <taxon>Actinomycetes</taxon>
        <taxon>Streptosporangiales</taxon>
        <taxon>Thermomonosporaceae</taxon>
        <taxon>Actinomadura</taxon>
    </lineage>
</organism>
<dbReference type="EMBL" id="CP059572">
    <property type="protein sequence ID" value="QXJ25912.1"/>
    <property type="molecule type" value="Genomic_DNA"/>
</dbReference>
<name>A0ABX8R7I7_9ACTN</name>
<sequence length="99" mass="10585">MAIRLAAEGAGGLAPGAWAAQVLVAVARQELAIVPVSDRMRALELVLARADLARVGELLQQQSPDPEMRRQVVRAVARVEAAADAISMAQPDRRPRRPA</sequence>
<keyword evidence="2" id="KW-1185">Reference proteome</keyword>
<dbReference type="Proteomes" id="UP001049518">
    <property type="component" value="Chromosome"/>
</dbReference>